<dbReference type="PANTHER" id="PTHR43884:SF20">
    <property type="entry name" value="ACYL-COA DEHYDROGENASE FADE28"/>
    <property type="match status" value="1"/>
</dbReference>
<accession>A0ABP4IK85</accession>
<protein>
    <submittedName>
        <fullName evidence="9">Acyl-CoA dehydrogenase family protein</fullName>
    </submittedName>
</protein>
<feature type="domain" description="Acyl-CoA dehydrogenase/oxidase C-terminal" evidence="7">
    <location>
        <begin position="210"/>
        <end position="357"/>
    </location>
</feature>
<dbReference type="SUPFAM" id="SSF56645">
    <property type="entry name" value="Acyl-CoA dehydrogenase NM domain-like"/>
    <property type="match status" value="1"/>
</dbReference>
<keyword evidence="5" id="KW-0560">Oxidoreductase</keyword>
<feature type="domain" description="Acyl-CoA dehydrogenase/oxidase N-terminal" evidence="8">
    <location>
        <begin position="56"/>
        <end position="139"/>
    </location>
</feature>
<dbReference type="InterPro" id="IPR009075">
    <property type="entry name" value="AcylCo_DH/oxidase_C"/>
</dbReference>
<evidence type="ECO:0000256" key="6">
    <source>
        <dbReference type="SAM" id="MobiDB-lite"/>
    </source>
</evidence>
<dbReference type="Pfam" id="PF00441">
    <property type="entry name" value="Acyl-CoA_dh_1"/>
    <property type="match status" value="1"/>
</dbReference>
<evidence type="ECO:0000256" key="2">
    <source>
        <dbReference type="ARBA" id="ARBA00009347"/>
    </source>
</evidence>
<evidence type="ECO:0000256" key="4">
    <source>
        <dbReference type="ARBA" id="ARBA00022827"/>
    </source>
</evidence>
<evidence type="ECO:0000313" key="9">
    <source>
        <dbReference type="EMBL" id="GAA1389662.1"/>
    </source>
</evidence>
<feature type="region of interest" description="Disordered" evidence="6">
    <location>
        <begin position="38"/>
        <end position="59"/>
    </location>
</feature>
<comment type="caution">
    <text evidence="9">The sequence shown here is derived from an EMBL/GenBank/DDBJ whole genome shotgun (WGS) entry which is preliminary data.</text>
</comment>
<keyword evidence="10" id="KW-1185">Reference proteome</keyword>
<dbReference type="Pfam" id="PF02771">
    <property type="entry name" value="Acyl-CoA_dh_N"/>
    <property type="match status" value="1"/>
</dbReference>
<reference evidence="10" key="1">
    <citation type="journal article" date="2019" name="Int. J. Syst. Evol. Microbiol.">
        <title>The Global Catalogue of Microorganisms (GCM) 10K type strain sequencing project: providing services to taxonomists for standard genome sequencing and annotation.</title>
        <authorList>
            <consortium name="The Broad Institute Genomics Platform"/>
            <consortium name="The Broad Institute Genome Sequencing Center for Infectious Disease"/>
            <person name="Wu L."/>
            <person name="Ma J."/>
        </authorList>
    </citation>
    <scope>NUCLEOTIDE SEQUENCE [LARGE SCALE GENOMIC DNA]</scope>
    <source>
        <strain evidence="10">JCM 11896</strain>
    </source>
</reference>
<keyword evidence="4" id="KW-0274">FAD</keyword>
<evidence type="ECO:0000313" key="10">
    <source>
        <dbReference type="Proteomes" id="UP001501414"/>
    </source>
</evidence>
<dbReference type="Proteomes" id="UP001501414">
    <property type="component" value="Unassembled WGS sequence"/>
</dbReference>
<dbReference type="InterPro" id="IPR037069">
    <property type="entry name" value="AcylCoA_DH/ox_N_sf"/>
</dbReference>
<comment type="cofactor">
    <cofactor evidence="1">
        <name>FAD</name>
        <dbReference type="ChEBI" id="CHEBI:57692"/>
    </cofactor>
</comment>
<dbReference type="SUPFAM" id="SSF47203">
    <property type="entry name" value="Acyl-CoA dehydrogenase C-terminal domain-like"/>
    <property type="match status" value="1"/>
</dbReference>
<comment type="similarity">
    <text evidence="2">Belongs to the acyl-CoA dehydrogenase family.</text>
</comment>
<dbReference type="InterPro" id="IPR036250">
    <property type="entry name" value="AcylCo_DH-like_C"/>
</dbReference>
<evidence type="ECO:0000256" key="3">
    <source>
        <dbReference type="ARBA" id="ARBA00022630"/>
    </source>
</evidence>
<organism evidence="9 10">
    <name type="scientific">Pseudonocardia kongjuensis</name>
    <dbReference type="NCBI Taxonomy" id="102227"/>
    <lineage>
        <taxon>Bacteria</taxon>
        <taxon>Bacillati</taxon>
        <taxon>Actinomycetota</taxon>
        <taxon>Actinomycetes</taxon>
        <taxon>Pseudonocardiales</taxon>
        <taxon>Pseudonocardiaceae</taxon>
        <taxon>Pseudonocardia</taxon>
    </lineage>
</organism>
<gene>
    <name evidence="9" type="ORF">GCM10009613_28990</name>
</gene>
<dbReference type="InterPro" id="IPR009100">
    <property type="entry name" value="AcylCoA_DH/oxidase_NM_dom_sf"/>
</dbReference>
<proteinExistence type="inferred from homology"/>
<evidence type="ECO:0000256" key="5">
    <source>
        <dbReference type="ARBA" id="ARBA00023002"/>
    </source>
</evidence>
<keyword evidence="3" id="KW-0285">Flavoprotein</keyword>
<evidence type="ECO:0000256" key="1">
    <source>
        <dbReference type="ARBA" id="ARBA00001974"/>
    </source>
</evidence>
<dbReference type="Gene3D" id="1.10.540.10">
    <property type="entry name" value="Acyl-CoA dehydrogenase/oxidase, N-terminal domain"/>
    <property type="match status" value="1"/>
</dbReference>
<dbReference type="InterPro" id="IPR013786">
    <property type="entry name" value="AcylCoA_DH/ox_N"/>
</dbReference>
<dbReference type="EMBL" id="BAAAJK010000010">
    <property type="protein sequence ID" value="GAA1389662.1"/>
    <property type="molecule type" value="Genomic_DNA"/>
</dbReference>
<evidence type="ECO:0000259" key="7">
    <source>
        <dbReference type="Pfam" id="PF00441"/>
    </source>
</evidence>
<dbReference type="PANTHER" id="PTHR43884">
    <property type="entry name" value="ACYL-COA DEHYDROGENASE"/>
    <property type="match status" value="1"/>
</dbReference>
<dbReference type="Gene3D" id="1.20.140.10">
    <property type="entry name" value="Butyryl-CoA Dehydrogenase, subunit A, domain 3"/>
    <property type="match status" value="1"/>
</dbReference>
<sequence length="360" mass="36930">MYFALTDTQREFDRAVRDYLAQRFDLAAVREVVDAGTAGTAGTAGPAGTAGTADPADTAGNPASLWAAAGEQGWLAVTVPEEHDGLGLGLVEAQVIARALGAGVAPGPWRGTVLAAEAIRLAGSDEQRAAWLPRLAAGEAVGAFASRGSAAGGLPAVEYGAIADVVVAPAEDGVPGLVLLTGASATPVGSYDGTTRLATLTGGRTEPLPGAGIDVARDLADRATVLVAADLVGVAREALDRTVAYDREREQFGVPVGSFQAIKHALADLHVGVTMAEHAALYASYAVQEGLDGADLAVAVAKAKANDVALQATAAMIQYHGGIGYTWEHEAHFFYKRARRLAGQWGDLAVTRERIAALTI</sequence>
<dbReference type="RefSeq" id="WP_344022511.1">
    <property type="nucleotide sequence ID" value="NZ_BAAAJK010000010.1"/>
</dbReference>
<evidence type="ECO:0000259" key="8">
    <source>
        <dbReference type="Pfam" id="PF02771"/>
    </source>
</evidence>
<name>A0ABP4IK85_9PSEU</name>